<sequence>MIPPASSSPSSSSFRENYIGATIRTTTRDGRCFVGTLRCVDKQRNIVVSDAREYASLDAAIADDGSEATAPQRTINMILLSEIQRASCEVSSDGAVAEALADLAL</sequence>
<reference evidence="2 3" key="1">
    <citation type="journal article" date="2007" name="Proc. Natl. Acad. Sci. U.S.A.">
        <title>The tiny eukaryote Ostreococcus provides genomic insights into the paradox of plankton speciation.</title>
        <authorList>
            <person name="Palenik B."/>
            <person name="Grimwood J."/>
            <person name="Aerts A."/>
            <person name="Rouze P."/>
            <person name="Salamov A."/>
            <person name="Putnam N."/>
            <person name="Dupont C."/>
            <person name="Jorgensen R."/>
            <person name="Derelle E."/>
            <person name="Rombauts S."/>
            <person name="Zhou K."/>
            <person name="Otillar R."/>
            <person name="Merchant S.S."/>
            <person name="Podell S."/>
            <person name="Gaasterland T."/>
            <person name="Napoli C."/>
            <person name="Gendler K."/>
            <person name="Manuell A."/>
            <person name="Tai V."/>
            <person name="Vallon O."/>
            <person name="Piganeau G."/>
            <person name="Jancek S."/>
            <person name="Heijde M."/>
            <person name="Jabbari K."/>
            <person name="Bowler C."/>
            <person name="Lohr M."/>
            <person name="Robbens S."/>
            <person name="Werner G."/>
            <person name="Dubchak I."/>
            <person name="Pazour G.J."/>
            <person name="Ren Q."/>
            <person name="Paulsen I."/>
            <person name="Delwiche C."/>
            <person name="Schmutz J."/>
            <person name="Rokhsar D."/>
            <person name="Van de Peer Y."/>
            <person name="Moreau H."/>
            <person name="Grigoriev I.V."/>
        </authorList>
    </citation>
    <scope>NUCLEOTIDE SEQUENCE [LARGE SCALE GENOMIC DNA]</scope>
    <source>
        <strain evidence="2 3">CCE9901</strain>
    </source>
</reference>
<accession>A4S454</accession>
<dbReference type="GeneID" id="5003935"/>
<dbReference type="AlphaFoldDB" id="A4S454"/>
<evidence type="ECO:0000259" key="1">
    <source>
        <dbReference type="Pfam" id="PF01423"/>
    </source>
</evidence>
<dbReference type="PANTHER" id="PTHR10701:SF5">
    <property type="entry name" value="N-ALPHA-ACETYLTRANSFERASE 38, NATC AUXILIARY SUBUNIT"/>
    <property type="match status" value="1"/>
</dbReference>
<evidence type="ECO:0000313" key="2">
    <source>
        <dbReference type="EMBL" id="ABO98503.1"/>
    </source>
</evidence>
<dbReference type="SUPFAM" id="SSF50182">
    <property type="entry name" value="Sm-like ribonucleoproteins"/>
    <property type="match status" value="1"/>
</dbReference>
<proteinExistence type="predicted"/>
<dbReference type="InterPro" id="IPR050914">
    <property type="entry name" value="snRNP_SmB/NAA38-like"/>
</dbReference>
<feature type="domain" description="Sm" evidence="1">
    <location>
        <begin position="16"/>
        <end position="56"/>
    </location>
</feature>
<dbReference type="Gene3D" id="2.30.30.100">
    <property type="match status" value="1"/>
</dbReference>
<dbReference type="HOGENOM" id="CLU_2241123_0_0_1"/>
<evidence type="ECO:0000313" key="3">
    <source>
        <dbReference type="Proteomes" id="UP000001568"/>
    </source>
</evidence>
<dbReference type="RefSeq" id="XP_001420210.1">
    <property type="nucleotide sequence ID" value="XM_001420173.1"/>
</dbReference>
<dbReference type="InterPro" id="IPR001163">
    <property type="entry name" value="Sm_dom_euk/arc"/>
</dbReference>
<gene>
    <name evidence="2" type="ORF">OSTLU_26291</name>
</gene>
<dbReference type="OMA" id="STFPYIG"/>
<dbReference type="Gramene" id="ABO98503">
    <property type="protein sequence ID" value="ABO98503"/>
    <property type="gene ID" value="OSTLU_26291"/>
</dbReference>
<dbReference type="Proteomes" id="UP000001568">
    <property type="component" value="Chromosome 10"/>
</dbReference>
<name>A4S454_OSTLU</name>
<protein>
    <recommendedName>
        <fullName evidence="1">Sm domain-containing protein</fullName>
    </recommendedName>
</protein>
<dbReference type="EMBL" id="CP000590">
    <property type="protein sequence ID" value="ABO98503.1"/>
    <property type="molecule type" value="Genomic_DNA"/>
</dbReference>
<organism evidence="2 3">
    <name type="scientific">Ostreococcus lucimarinus (strain CCE9901)</name>
    <dbReference type="NCBI Taxonomy" id="436017"/>
    <lineage>
        <taxon>Eukaryota</taxon>
        <taxon>Viridiplantae</taxon>
        <taxon>Chlorophyta</taxon>
        <taxon>Mamiellophyceae</taxon>
        <taxon>Mamiellales</taxon>
        <taxon>Bathycoccaceae</taxon>
        <taxon>Ostreococcus</taxon>
    </lineage>
</organism>
<dbReference type="OrthoDB" id="368909at2759"/>
<keyword evidence="3" id="KW-1185">Reference proteome</keyword>
<dbReference type="InterPro" id="IPR010920">
    <property type="entry name" value="LSM_dom_sf"/>
</dbReference>
<dbReference type="PANTHER" id="PTHR10701">
    <property type="entry name" value="SMALL NUCLEAR RIBONUCLEOPROTEIN-ASSOCIATED PROTEIN B AND N"/>
    <property type="match status" value="1"/>
</dbReference>
<dbReference type="KEGG" id="olu:OSTLU_26291"/>
<dbReference type="Pfam" id="PF01423">
    <property type="entry name" value="LSM"/>
    <property type="match status" value="1"/>
</dbReference>